<proteinExistence type="predicted"/>
<comment type="cofactor">
    <cofactor evidence="1">
        <name>Zn(2+)</name>
        <dbReference type="ChEBI" id="CHEBI:29105"/>
    </cofactor>
</comment>
<dbReference type="SUPFAM" id="SSF102215">
    <property type="entry name" value="Creatininase"/>
    <property type="match status" value="1"/>
</dbReference>
<evidence type="ECO:0000256" key="2">
    <source>
        <dbReference type="ARBA" id="ARBA00022723"/>
    </source>
</evidence>
<dbReference type="GO" id="GO:0046872">
    <property type="term" value="F:metal ion binding"/>
    <property type="evidence" value="ECO:0007669"/>
    <property type="project" value="UniProtKB-KW"/>
</dbReference>
<evidence type="ECO:0000313" key="5">
    <source>
        <dbReference type="EMBL" id="QSW84094.1"/>
    </source>
</evidence>
<dbReference type="Pfam" id="PF02633">
    <property type="entry name" value="Creatininase"/>
    <property type="match status" value="1"/>
</dbReference>
<accession>A0A8A2U5T9</accession>
<dbReference type="OrthoDB" id="46121at2157"/>
<dbReference type="EMBL" id="CP071463">
    <property type="protein sequence ID" value="QSW84094.1"/>
    <property type="molecule type" value="Genomic_DNA"/>
</dbReference>
<dbReference type="PANTHER" id="PTHR35005">
    <property type="entry name" value="3-DEHYDRO-SCYLLO-INOSOSE HYDROLASE"/>
    <property type="match status" value="1"/>
</dbReference>
<gene>
    <name evidence="5" type="ORF">J0X27_11570</name>
</gene>
<keyword evidence="4" id="KW-0862">Zinc</keyword>
<evidence type="ECO:0000256" key="1">
    <source>
        <dbReference type="ARBA" id="ARBA00001947"/>
    </source>
</evidence>
<keyword evidence="3" id="KW-0378">Hydrolase</keyword>
<dbReference type="GeneID" id="63184392"/>
<dbReference type="PANTHER" id="PTHR35005:SF1">
    <property type="entry name" value="2-AMINO-5-FORMYLAMINO-6-RIBOSYLAMINOPYRIMIDIN-4(3H)-ONE 5'-MONOPHOSPHATE DEFORMYLASE"/>
    <property type="match status" value="1"/>
</dbReference>
<dbReference type="InterPro" id="IPR003785">
    <property type="entry name" value="Creatininase/forma_Hydrolase"/>
</dbReference>
<dbReference type="GO" id="GO:0016811">
    <property type="term" value="F:hydrolase activity, acting on carbon-nitrogen (but not peptide) bonds, in linear amides"/>
    <property type="evidence" value="ECO:0007669"/>
    <property type="project" value="TreeGrafter"/>
</dbReference>
<organism evidence="5 6">
    <name type="scientific">Natrinema longum</name>
    <dbReference type="NCBI Taxonomy" id="370324"/>
    <lineage>
        <taxon>Archaea</taxon>
        <taxon>Methanobacteriati</taxon>
        <taxon>Methanobacteriota</taxon>
        <taxon>Stenosarchaea group</taxon>
        <taxon>Halobacteria</taxon>
        <taxon>Halobacteriales</taxon>
        <taxon>Natrialbaceae</taxon>
        <taxon>Natrinema</taxon>
    </lineage>
</organism>
<dbReference type="RefSeq" id="WP_207269337.1">
    <property type="nucleotide sequence ID" value="NZ_CP071463.1"/>
</dbReference>
<name>A0A8A2U5T9_9EURY</name>
<keyword evidence="6" id="KW-1185">Reference proteome</keyword>
<keyword evidence="2" id="KW-0479">Metal-binding</keyword>
<evidence type="ECO:0000256" key="3">
    <source>
        <dbReference type="ARBA" id="ARBA00022801"/>
    </source>
</evidence>
<dbReference type="InterPro" id="IPR024087">
    <property type="entry name" value="Creatininase-like_sf"/>
</dbReference>
<dbReference type="AlphaFoldDB" id="A0A8A2U5T9"/>
<evidence type="ECO:0000313" key="6">
    <source>
        <dbReference type="Proteomes" id="UP000663191"/>
    </source>
</evidence>
<dbReference type="KEGG" id="hlo:J0X27_11570"/>
<reference evidence="5 6" key="1">
    <citation type="journal article" date="2006" name="Int. J. Syst. Evol. Microbiol.">
        <title>Haloterrigena longa sp. nov. and Haloterrigena limicola sp. nov., extremely halophilic archaea isolated from a salt lake.</title>
        <authorList>
            <person name="Cui H.L."/>
            <person name="Tohty D."/>
            <person name="Zhou P.J."/>
            <person name="Liu S.J."/>
        </authorList>
    </citation>
    <scope>NUCLEOTIDE SEQUENCE [LARGE SCALE GENOMIC DNA]</scope>
    <source>
        <strain evidence="5 6">ABH32</strain>
    </source>
</reference>
<dbReference type="Proteomes" id="UP000663191">
    <property type="component" value="Chromosome"/>
</dbReference>
<dbReference type="GO" id="GO:0009231">
    <property type="term" value="P:riboflavin biosynthetic process"/>
    <property type="evidence" value="ECO:0007669"/>
    <property type="project" value="TreeGrafter"/>
</dbReference>
<sequence length="253" mass="27353">MSSRRSLLLEEMVWPEVESALENGTRTAIVAIGSIEQHGPHLPLNMDTLDGDELSRRIARELGDALAAPTIRPGCSGHHMEFPGTITVPPETLMDVIRSYCRSLDEHGFEHIVLVPTHGGNFGPVKTVTPDIAREIDASVIPLADLDEHMQLLNEGLSEAGIEYDQDVIHAGAAETAIVLALEEGLVRTENLERGHEGSIATARLLSEGFKTITENGVLGDPNEATAEAGERIIETVVSSYVDHVETERKTVG</sequence>
<dbReference type="Gene3D" id="3.40.50.10310">
    <property type="entry name" value="Creatininase"/>
    <property type="match status" value="1"/>
</dbReference>
<evidence type="ECO:0000256" key="4">
    <source>
        <dbReference type="ARBA" id="ARBA00022833"/>
    </source>
</evidence>
<protein>
    <submittedName>
        <fullName evidence="5">Creatininase family protein</fullName>
    </submittedName>
</protein>